<reference evidence="4 6" key="2">
    <citation type="submission" date="2024-10" db="EMBL/GenBank/DDBJ databases">
        <authorList>
            <person name="Ryan C."/>
        </authorList>
    </citation>
    <scope>NUCLEOTIDE SEQUENCE [LARGE SCALE GENOMIC DNA]</scope>
</reference>
<dbReference type="SMART" id="SM00733">
    <property type="entry name" value="Mterf"/>
    <property type="match status" value="4"/>
</dbReference>
<dbReference type="Gene3D" id="1.25.70.10">
    <property type="entry name" value="Transcription termination factor 3, mitochondrial"/>
    <property type="match status" value="1"/>
</dbReference>
<keyword evidence="3" id="KW-0809">Transit peptide</keyword>
<dbReference type="Proteomes" id="UP001497457">
    <property type="component" value="Chromosome 34rd"/>
</dbReference>
<keyword evidence="2" id="KW-0805">Transcription regulation</keyword>
<dbReference type="GO" id="GO:0006353">
    <property type="term" value="P:DNA-templated transcription termination"/>
    <property type="evidence" value="ECO:0007669"/>
    <property type="project" value="UniProtKB-KW"/>
</dbReference>
<evidence type="ECO:0000256" key="1">
    <source>
        <dbReference type="ARBA" id="ARBA00007692"/>
    </source>
</evidence>
<dbReference type="Proteomes" id="UP001497457">
    <property type="component" value="Chromosome 33rd"/>
</dbReference>
<evidence type="ECO:0000256" key="3">
    <source>
        <dbReference type="ARBA" id="ARBA00022946"/>
    </source>
</evidence>
<gene>
    <name evidence="4" type="ORF">URODEC1_LOCUS84613</name>
    <name evidence="5" type="ORF">URODEC1_LOCUS87864</name>
</gene>
<sequence>MLQLRRSLLSLLRPKSPFAACPHPPFLALHRALSNATAAAPFAVDEYLVATCGLTRAQALKASKILSHLRSPSKPDAVLAFLSARGLSRADIAAVVAADPRFLCASVEKNLSKRVAELGDLGLSRSQITRLIVICRHSFRCASIHRNVAFWLPVLGSFDKLLQVVKMNNSILTVNPEMASKPNLALLQECGIDVSDLPTFMARVLTRPHKIVREAVTHIDKIGVPRSSRMFYYALMSFAIPNKEKLANKFAILEMYGWSKEDVLEAVRKMPGILTMSDDRLRRNVEFLTRDVELETHYIAQRPVLIKYSLERRLLPRHCLIKVLKEKGLLDAEFGFYYVASLTEKKFCNKFIGPYKEKVPGLATIYASSCMGHA</sequence>
<dbReference type="InterPro" id="IPR003690">
    <property type="entry name" value="MTERF"/>
</dbReference>
<dbReference type="InterPro" id="IPR038538">
    <property type="entry name" value="MTERF_sf"/>
</dbReference>
<dbReference type="PANTHER" id="PTHR13068">
    <property type="entry name" value="CGI-12 PROTEIN-RELATED"/>
    <property type="match status" value="1"/>
</dbReference>
<evidence type="ECO:0000313" key="6">
    <source>
        <dbReference type="Proteomes" id="UP001497457"/>
    </source>
</evidence>
<evidence type="ECO:0000313" key="4">
    <source>
        <dbReference type="EMBL" id="CAL5037653.1"/>
    </source>
</evidence>
<dbReference type="FunFam" id="1.25.70.10:FF:000001">
    <property type="entry name" value="Mitochondrial transcription termination factor-like"/>
    <property type="match status" value="1"/>
</dbReference>
<organism evidence="4 6">
    <name type="scientific">Urochloa decumbens</name>
    <dbReference type="NCBI Taxonomy" id="240449"/>
    <lineage>
        <taxon>Eukaryota</taxon>
        <taxon>Viridiplantae</taxon>
        <taxon>Streptophyta</taxon>
        <taxon>Embryophyta</taxon>
        <taxon>Tracheophyta</taxon>
        <taxon>Spermatophyta</taxon>
        <taxon>Magnoliopsida</taxon>
        <taxon>Liliopsida</taxon>
        <taxon>Poales</taxon>
        <taxon>Poaceae</taxon>
        <taxon>PACMAD clade</taxon>
        <taxon>Panicoideae</taxon>
        <taxon>Panicodae</taxon>
        <taxon>Paniceae</taxon>
        <taxon>Melinidinae</taxon>
        <taxon>Urochloa</taxon>
    </lineage>
</organism>
<proteinExistence type="inferred from homology"/>
<comment type="similarity">
    <text evidence="1">Belongs to the mTERF family.</text>
</comment>
<accession>A0ABC9DFB4</accession>
<name>A0ABC9DFB4_9POAL</name>
<dbReference type="PANTHER" id="PTHR13068:SF177">
    <property type="entry name" value="OS06G0224900 PROTEIN"/>
    <property type="match status" value="1"/>
</dbReference>
<reference evidence="6" key="1">
    <citation type="submission" date="2024-06" db="EMBL/GenBank/DDBJ databases">
        <authorList>
            <person name="Ryan C."/>
        </authorList>
    </citation>
    <scope>NUCLEOTIDE SEQUENCE [LARGE SCALE GENOMIC DNA]</scope>
</reference>
<dbReference type="EMBL" id="OZ075143">
    <property type="protein sequence ID" value="CAL5037653.1"/>
    <property type="molecule type" value="Genomic_DNA"/>
</dbReference>
<dbReference type="EMBL" id="OZ075144">
    <property type="protein sequence ID" value="CAL5043693.1"/>
    <property type="molecule type" value="Genomic_DNA"/>
</dbReference>
<evidence type="ECO:0000256" key="2">
    <source>
        <dbReference type="ARBA" id="ARBA00022472"/>
    </source>
</evidence>
<protein>
    <submittedName>
        <fullName evidence="4">Uncharacterized protein</fullName>
    </submittedName>
</protein>
<keyword evidence="2" id="KW-0804">Transcription</keyword>
<keyword evidence="2" id="KW-0806">Transcription termination</keyword>
<keyword evidence="6" id="KW-1185">Reference proteome</keyword>
<dbReference type="FunFam" id="1.25.70.10:FF:000016">
    <property type="entry name" value="Mitochondrial transcription termination factor-like"/>
    <property type="match status" value="1"/>
</dbReference>
<dbReference type="Pfam" id="PF02536">
    <property type="entry name" value="mTERF"/>
    <property type="match status" value="1"/>
</dbReference>
<evidence type="ECO:0000313" key="5">
    <source>
        <dbReference type="EMBL" id="CAL5043693.1"/>
    </source>
</evidence>
<dbReference type="AlphaFoldDB" id="A0ABC9DFB4"/>